<feature type="chain" id="PRO_5044894037" description="Plasminogen" evidence="5">
    <location>
        <begin position="21"/>
        <end position="386"/>
    </location>
</feature>
<dbReference type="InterPro" id="IPR000001">
    <property type="entry name" value="Kringle"/>
</dbReference>
<dbReference type="SUPFAM" id="SSF57535">
    <property type="entry name" value="Complement control module/SCR domain"/>
    <property type="match status" value="1"/>
</dbReference>
<dbReference type="Pfam" id="PF00051">
    <property type="entry name" value="Kringle"/>
    <property type="match status" value="2"/>
</dbReference>
<feature type="domain" description="Kringle" evidence="6">
    <location>
        <begin position="164"/>
        <end position="236"/>
    </location>
</feature>
<dbReference type="SMART" id="SM00130">
    <property type="entry name" value="KR"/>
    <property type="match status" value="2"/>
</dbReference>
<evidence type="ECO:0000313" key="9">
    <source>
        <dbReference type="Proteomes" id="UP001634394"/>
    </source>
</evidence>
<dbReference type="AlphaFoldDB" id="A0ABD3X8H0"/>
<dbReference type="InterPro" id="IPR035976">
    <property type="entry name" value="Sushi/SCR/CCP_sf"/>
</dbReference>
<dbReference type="Pfam" id="PF00084">
    <property type="entry name" value="Sushi"/>
    <property type="match status" value="1"/>
</dbReference>
<comment type="caution">
    <text evidence="3">Lacks conserved residue(s) required for the propagation of feature annotation.</text>
</comment>
<dbReference type="SUPFAM" id="SSF57440">
    <property type="entry name" value="Kringle-like"/>
    <property type="match status" value="2"/>
</dbReference>
<dbReference type="PROSITE" id="PS50070">
    <property type="entry name" value="KRINGLE_2"/>
    <property type="match status" value="2"/>
</dbReference>
<keyword evidence="1 3" id="KW-0420">Kringle</keyword>
<evidence type="ECO:0000256" key="2">
    <source>
        <dbReference type="ARBA" id="ARBA00023157"/>
    </source>
</evidence>
<keyword evidence="2 3" id="KW-1015">Disulfide bond</keyword>
<accession>A0ABD3X8H0</accession>
<feature type="disulfide bond" evidence="3">
    <location>
        <begin position="354"/>
        <end position="377"/>
    </location>
</feature>
<feature type="domain" description="Sushi" evidence="7">
    <location>
        <begin position="97"/>
        <end position="158"/>
    </location>
</feature>
<feature type="domain" description="Kringle" evidence="6">
    <location>
        <begin position="311"/>
        <end position="382"/>
    </location>
</feature>
<reference evidence="8 9" key="1">
    <citation type="submission" date="2024-11" db="EMBL/GenBank/DDBJ databases">
        <title>Chromosome-level genome assembly of the freshwater bivalve Anodonta woodiana.</title>
        <authorList>
            <person name="Chen X."/>
        </authorList>
    </citation>
    <scope>NUCLEOTIDE SEQUENCE [LARGE SCALE GENOMIC DNA]</scope>
    <source>
        <strain evidence="8">MN2024</strain>
        <tissue evidence="8">Gills</tissue>
    </source>
</reference>
<evidence type="ECO:0000256" key="3">
    <source>
        <dbReference type="PROSITE-ProRule" id="PRU00121"/>
    </source>
</evidence>
<evidence type="ECO:0000256" key="5">
    <source>
        <dbReference type="SAM" id="SignalP"/>
    </source>
</evidence>
<evidence type="ECO:0000256" key="1">
    <source>
        <dbReference type="ARBA" id="ARBA00022572"/>
    </source>
</evidence>
<gene>
    <name evidence="8" type="ORF">ACJMK2_028878</name>
</gene>
<dbReference type="InterPro" id="IPR000436">
    <property type="entry name" value="Sushi_SCR_CCP_dom"/>
</dbReference>
<dbReference type="Gene3D" id="2.10.70.10">
    <property type="entry name" value="Complement Module, domain 1"/>
    <property type="match status" value="1"/>
</dbReference>
<feature type="disulfide bond" evidence="4">
    <location>
        <begin position="99"/>
        <end position="142"/>
    </location>
</feature>
<dbReference type="SMART" id="SM00032">
    <property type="entry name" value="CCP"/>
    <property type="match status" value="2"/>
</dbReference>
<comment type="caution">
    <text evidence="8">The sequence shown here is derived from an EMBL/GenBank/DDBJ whole genome shotgun (WGS) entry which is preliminary data.</text>
</comment>
<feature type="signal peptide" evidence="5">
    <location>
        <begin position="1"/>
        <end position="20"/>
    </location>
</feature>
<dbReference type="CDD" id="cd00033">
    <property type="entry name" value="CCP"/>
    <property type="match status" value="1"/>
</dbReference>
<name>A0ABD3X8H0_SINWO</name>
<organism evidence="8 9">
    <name type="scientific">Sinanodonta woodiana</name>
    <name type="common">Chinese pond mussel</name>
    <name type="synonym">Anodonta woodiana</name>
    <dbReference type="NCBI Taxonomy" id="1069815"/>
    <lineage>
        <taxon>Eukaryota</taxon>
        <taxon>Metazoa</taxon>
        <taxon>Spiralia</taxon>
        <taxon>Lophotrochozoa</taxon>
        <taxon>Mollusca</taxon>
        <taxon>Bivalvia</taxon>
        <taxon>Autobranchia</taxon>
        <taxon>Heteroconchia</taxon>
        <taxon>Palaeoheterodonta</taxon>
        <taxon>Unionida</taxon>
        <taxon>Unionoidea</taxon>
        <taxon>Unionidae</taxon>
        <taxon>Unioninae</taxon>
        <taxon>Sinanodonta</taxon>
    </lineage>
</organism>
<protein>
    <recommendedName>
        <fullName evidence="10">Plasminogen</fullName>
    </recommendedName>
</protein>
<dbReference type="Proteomes" id="UP001634394">
    <property type="component" value="Unassembled WGS sequence"/>
</dbReference>
<dbReference type="InterPro" id="IPR050759">
    <property type="entry name" value="Serine_protease_kringle"/>
</dbReference>
<dbReference type="PANTHER" id="PTHR24261:SF7">
    <property type="entry name" value="KRINGLE DOMAIN-CONTAINING PROTEIN"/>
    <property type="match status" value="1"/>
</dbReference>
<evidence type="ECO:0000259" key="7">
    <source>
        <dbReference type="PROSITE" id="PS50923"/>
    </source>
</evidence>
<keyword evidence="5" id="KW-0732">Signal</keyword>
<dbReference type="PRINTS" id="PR00018">
    <property type="entry name" value="KRINGLE"/>
</dbReference>
<evidence type="ECO:0000256" key="4">
    <source>
        <dbReference type="PROSITE-ProRule" id="PRU00302"/>
    </source>
</evidence>
<dbReference type="EMBL" id="JBJQND010000003">
    <property type="protein sequence ID" value="KAL3882542.1"/>
    <property type="molecule type" value="Genomic_DNA"/>
</dbReference>
<dbReference type="PANTHER" id="PTHR24261">
    <property type="entry name" value="PLASMINOGEN-RELATED"/>
    <property type="match status" value="1"/>
</dbReference>
<dbReference type="Gene3D" id="2.40.20.10">
    <property type="entry name" value="Plasminogen Kringle 4"/>
    <property type="match status" value="2"/>
</dbReference>
<dbReference type="PROSITE" id="PS50923">
    <property type="entry name" value="SUSHI"/>
    <property type="match status" value="1"/>
</dbReference>
<evidence type="ECO:0008006" key="10">
    <source>
        <dbReference type="Google" id="ProtNLM"/>
    </source>
</evidence>
<keyword evidence="9" id="KW-1185">Reference proteome</keyword>
<dbReference type="CDD" id="cd00108">
    <property type="entry name" value="KR"/>
    <property type="match status" value="2"/>
</dbReference>
<dbReference type="InterPro" id="IPR038178">
    <property type="entry name" value="Kringle_sf"/>
</dbReference>
<evidence type="ECO:0000313" key="8">
    <source>
        <dbReference type="EMBL" id="KAL3882542.1"/>
    </source>
</evidence>
<proteinExistence type="predicted"/>
<sequence>MKIWKTFLLLCAVLVTMTSATIRHNTQTESTLAEAYQNAYNNQKSLFQKYTEIIKDQVNVGITTVSSACDKEITLKLLRAAQDTLNAFVTEVKDKNYECKTSPPDIEHATVVVTKVSETQQVAKYTCDQGYTYGGGYKEVLCEGDFGVWRLANVRCIECFKTAKTYQGNISITQEGIQCQRWDSQSPHKHPFDSSALPDQEISSAENYCRTPKYDEPWCYTTDPRMKRDHCDIPKCNINNEHDCGLPQSLTNAKARFKYTSNGARATYVCNSFSGSTKNIYCPVSQCSATGWSAASVSCSEHDCFINSTLYTGKRSCTSSGRKCMAWLDMYPHQHRYRMGPFPDDSPESAANYCRDPDKTGSLWCYTTDPDVRYEFCDVPRCDGML</sequence>
<keyword evidence="4" id="KW-0768">Sushi</keyword>
<dbReference type="InterPro" id="IPR013806">
    <property type="entry name" value="Kringle-like"/>
</dbReference>
<evidence type="ECO:0000259" key="6">
    <source>
        <dbReference type="PROSITE" id="PS50070"/>
    </source>
</evidence>